<evidence type="ECO:0000256" key="1">
    <source>
        <dbReference type="SAM" id="MobiDB-lite"/>
    </source>
</evidence>
<reference evidence="3" key="1">
    <citation type="journal article" date="2013" name="Science">
        <title>The Amborella genome and the evolution of flowering plants.</title>
        <authorList>
            <consortium name="Amborella Genome Project"/>
        </authorList>
    </citation>
    <scope>NUCLEOTIDE SEQUENCE [LARGE SCALE GENOMIC DNA]</scope>
</reference>
<organism evidence="2 3">
    <name type="scientific">Amborella trichopoda</name>
    <dbReference type="NCBI Taxonomy" id="13333"/>
    <lineage>
        <taxon>Eukaryota</taxon>
        <taxon>Viridiplantae</taxon>
        <taxon>Streptophyta</taxon>
        <taxon>Embryophyta</taxon>
        <taxon>Tracheophyta</taxon>
        <taxon>Spermatophyta</taxon>
        <taxon>Magnoliopsida</taxon>
        <taxon>Amborellales</taxon>
        <taxon>Amborellaceae</taxon>
        <taxon>Amborella</taxon>
    </lineage>
</organism>
<evidence type="ECO:0000313" key="2">
    <source>
        <dbReference type="EMBL" id="ERN09221.1"/>
    </source>
</evidence>
<feature type="compositionally biased region" description="Basic and acidic residues" evidence="1">
    <location>
        <begin position="91"/>
        <end position="106"/>
    </location>
</feature>
<dbReference type="Gramene" id="ERN09221">
    <property type="protein sequence ID" value="ERN09221"/>
    <property type="gene ID" value="AMTR_s00014p00255990"/>
</dbReference>
<gene>
    <name evidence="2" type="ORF">AMTR_s00014p00255990</name>
</gene>
<protein>
    <submittedName>
        <fullName evidence="2">Uncharacterized protein</fullName>
    </submittedName>
</protein>
<dbReference type="AlphaFoldDB" id="W1PNE0"/>
<dbReference type="EMBL" id="KI393051">
    <property type="protein sequence ID" value="ERN09221.1"/>
    <property type="molecule type" value="Genomic_DNA"/>
</dbReference>
<feature type="region of interest" description="Disordered" evidence="1">
    <location>
        <begin position="1"/>
        <end position="112"/>
    </location>
</feature>
<proteinExistence type="predicted"/>
<keyword evidence="3" id="KW-1185">Reference proteome</keyword>
<dbReference type="HOGENOM" id="CLU_2149205_0_0_1"/>
<sequence>MNKGASGRPHSHQGAALGSNARRQERERAGPPSDVAPCLRWVGKEEEQRREQGRELGPESGVDLGLEARGRQENEEGSGRGGAVALHLYVRHSEERRAKREDREKGTGAAAK</sequence>
<accession>W1PNE0</accession>
<feature type="compositionally biased region" description="Basic and acidic residues" evidence="1">
    <location>
        <begin position="66"/>
        <end position="78"/>
    </location>
</feature>
<evidence type="ECO:0000313" key="3">
    <source>
        <dbReference type="Proteomes" id="UP000017836"/>
    </source>
</evidence>
<dbReference type="Proteomes" id="UP000017836">
    <property type="component" value="Unassembled WGS sequence"/>
</dbReference>
<name>W1PNE0_AMBTC</name>
<feature type="compositionally biased region" description="Basic and acidic residues" evidence="1">
    <location>
        <begin position="42"/>
        <end position="57"/>
    </location>
</feature>